<reference evidence="2" key="1">
    <citation type="submission" date="2018-02" db="EMBL/GenBank/DDBJ databases">
        <authorList>
            <person name="Hausmann B."/>
        </authorList>
    </citation>
    <scope>NUCLEOTIDE SEQUENCE [LARGE SCALE GENOMIC DNA]</scope>
    <source>
        <strain evidence="2">Peat soil MAG SbA1</strain>
    </source>
</reference>
<dbReference type="SUPFAM" id="SSF49452">
    <property type="entry name" value="Starch-binding domain-like"/>
    <property type="match status" value="1"/>
</dbReference>
<protein>
    <recommendedName>
        <fullName evidence="3">Carboxypeptidase regulatory-like domain-containing protein</fullName>
    </recommendedName>
</protein>
<dbReference type="EMBL" id="OMOD01000119">
    <property type="protein sequence ID" value="SPF39323.1"/>
    <property type="molecule type" value="Genomic_DNA"/>
</dbReference>
<evidence type="ECO:0000313" key="1">
    <source>
        <dbReference type="EMBL" id="SPF39323.1"/>
    </source>
</evidence>
<dbReference type="Proteomes" id="UP000238701">
    <property type="component" value="Unassembled WGS sequence"/>
</dbReference>
<evidence type="ECO:0008006" key="3">
    <source>
        <dbReference type="Google" id="ProtNLM"/>
    </source>
</evidence>
<organism evidence="1 2">
    <name type="scientific">Candidatus Sulfotelmatobacter kueseliae</name>
    <dbReference type="NCBI Taxonomy" id="2042962"/>
    <lineage>
        <taxon>Bacteria</taxon>
        <taxon>Pseudomonadati</taxon>
        <taxon>Acidobacteriota</taxon>
        <taxon>Terriglobia</taxon>
        <taxon>Terriglobales</taxon>
        <taxon>Candidatus Korobacteraceae</taxon>
        <taxon>Candidatus Sulfotelmatobacter</taxon>
    </lineage>
</organism>
<name>A0A2U3KI65_9BACT</name>
<evidence type="ECO:0000313" key="2">
    <source>
        <dbReference type="Proteomes" id="UP000238701"/>
    </source>
</evidence>
<sequence>MNLPPHSSASILLQSHDFGLVLNGAEMHRDGSFVIRDVAPGAYTIMATVENATAPMMARQSLQVAGNSVEGLRLAPQPGAVVRGRLRLEAKGNVNRFDPSQIFLALQSGEPEDDAGVFTLGQGFSNLAQLAPDGSFEWKDVPPGNYYVQLAGETGANHDWFVKSELVGGRAADEAGFSVNGGAVVLDLVVSANGAVVEGLATDRKGETIANAVIVAVPEARLRGRLDHYRKAVSDQSGRFTLHGIPPGDYTLLGWESVDGAPYYDPEFLKSCEGQGSTLHVNEGDRKSVQVQAIAEAEEQQ</sequence>
<dbReference type="AlphaFoldDB" id="A0A2U3KI65"/>
<dbReference type="InterPro" id="IPR013784">
    <property type="entry name" value="Carb-bd-like_fold"/>
</dbReference>
<accession>A0A2U3KI65</accession>
<gene>
    <name evidence="1" type="ORF">SBA1_270038</name>
</gene>
<proteinExistence type="predicted"/>
<dbReference type="GO" id="GO:0030246">
    <property type="term" value="F:carbohydrate binding"/>
    <property type="evidence" value="ECO:0007669"/>
    <property type="project" value="InterPro"/>
</dbReference>